<feature type="domain" description="ShKT" evidence="3">
    <location>
        <begin position="104"/>
        <end position="136"/>
    </location>
</feature>
<gene>
    <name evidence="4" type="ORF">C1SCF055_LOCUS19340</name>
</gene>
<feature type="compositionally biased region" description="Basic and acidic residues" evidence="1">
    <location>
        <begin position="238"/>
        <end position="247"/>
    </location>
</feature>
<dbReference type="InterPro" id="IPR004147">
    <property type="entry name" value="ABC1_dom"/>
</dbReference>
<dbReference type="EMBL" id="CAMXCT030001723">
    <property type="protein sequence ID" value="CAL4779827.1"/>
    <property type="molecule type" value="Genomic_DNA"/>
</dbReference>
<keyword evidence="5" id="KW-0418">Kinase</keyword>
<keyword evidence="6" id="KW-1185">Reference proteome</keyword>
<dbReference type="GO" id="GO:0016301">
    <property type="term" value="F:kinase activity"/>
    <property type="evidence" value="ECO:0007669"/>
    <property type="project" value="UniProtKB-KW"/>
</dbReference>
<feature type="region of interest" description="Disordered" evidence="1">
    <location>
        <begin position="238"/>
        <end position="260"/>
    </location>
</feature>
<keyword evidence="5" id="KW-0808">Transferase</keyword>
<dbReference type="InterPro" id="IPR052402">
    <property type="entry name" value="ADCK_kinase"/>
</dbReference>
<dbReference type="Gene3D" id="3.60.10.10">
    <property type="entry name" value="Endonuclease/exonuclease/phosphatase"/>
    <property type="match status" value="1"/>
</dbReference>
<accession>A0A9P1CJB2</accession>
<dbReference type="PANTHER" id="PTHR45890:SF1">
    <property type="entry name" value="AARF DOMAIN CONTAINING KINASE 2"/>
    <property type="match status" value="1"/>
</dbReference>
<dbReference type="InterPro" id="IPR003582">
    <property type="entry name" value="ShKT_dom"/>
</dbReference>
<comment type="caution">
    <text evidence="4">The sequence shown here is derived from an EMBL/GenBank/DDBJ whole genome shotgun (WGS) entry which is preliminary data.</text>
</comment>
<dbReference type="Proteomes" id="UP001152797">
    <property type="component" value="Unassembled WGS sequence"/>
</dbReference>
<evidence type="ECO:0000313" key="6">
    <source>
        <dbReference type="Proteomes" id="UP001152797"/>
    </source>
</evidence>
<dbReference type="SMART" id="SM00254">
    <property type="entry name" value="ShKT"/>
    <property type="match status" value="2"/>
</dbReference>
<reference evidence="5 6" key="2">
    <citation type="submission" date="2024-05" db="EMBL/GenBank/DDBJ databases">
        <authorList>
            <person name="Chen Y."/>
            <person name="Shah S."/>
            <person name="Dougan E. K."/>
            <person name="Thang M."/>
            <person name="Chan C."/>
        </authorList>
    </citation>
    <scope>NUCLEOTIDE SEQUENCE [LARGE SCALE GENOMIC DNA]</scope>
</reference>
<evidence type="ECO:0000313" key="4">
    <source>
        <dbReference type="EMBL" id="CAI3992515.1"/>
    </source>
</evidence>
<evidence type="ECO:0000256" key="1">
    <source>
        <dbReference type="SAM" id="MobiDB-lite"/>
    </source>
</evidence>
<evidence type="ECO:0000256" key="2">
    <source>
        <dbReference type="SAM" id="SignalP"/>
    </source>
</evidence>
<dbReference type="SUPFAM" id="SSF56112">
    <property type="entry name" value="Protein kinase-like (PK-like)"/>
    <property type="match status" value="1"/>
</dbReference>
<dbReference type="Pfam" id="PF01549">
    <property type="entry name" value="ShK"/>
    <property type="match status" value="3"/>
</dbReference>
<feature type="domain" description="ShKT" evidence="3">
    <location>
        <begin position="62"/>
        <end position="99"/>
    </location>
</feature>
<organism evidence="4">
    <name type="scientific">Cladocopium goreaui</name>
    <dbReference type="NCBI Taxonomy" id="2562237"/>
    <lineage>
        <taxon>Eukaryota</taxon>
        <taxon>Sar</taxon>
        <taxon>Alveolata</taxon>
        <taxon>Dinophyceae</taxon>
        <taxon>Suessiales</taxon>
        <taxon>Symbiodiniaceae</taxon>
        <taxon>Cladocopium</taxon>
    </lineage>
</organism>
<dbReference type="InterPro" id="IPR011009">
    <property type="entry name" value="Kinase-like_dom_sf"/>
</dbReference>
<dbReference type="EMBL" id="CAMXCT010001723">
    <property type="protein sequence ID" value="CAI3992515.1"/>
    <property type="molecule type" value="Genomic_DNA"/>
</dbReference>
<dbReference type="InterPro" id="IPR036691">
    <property type="entry name" value="Endo/exonu/phosph_ase_sf"/>
</dbReference>
<feature type="signal peptide" evidence="2">
    <location>
        <begin position="1"/>
        <end position="17"/>
    </location>
</feature>
<reference evidence="4" key="1">
    <citation type="submission" date="2022-10" db="EMBL/GenBank/DDBJ databases">
        <authorList>
            <person name="Chen Y."/>
            <person name="Dougan E. K."/>
            <person name="Chan C."/>
            <person name="Rhodes N."/>
            <person name="Thang M."/>
        </authorList>
    </citation>
    <scope>NUCLEOTIDE SEQUENCE</scope>
</reference>
<dbReference type="GO" id="GO:0005739">
    <property type="term" value="C:mitochondrion"/>
    <property type="evidence" value="ECO:0007669"/>
    <property type="project" value="TreeGrafter"/>
</dbReference>
<name>A0A9P1CJB2_9DINO</name>
<sequence length="1595" mass="178498">MRGFWLLAAWSLREAAGADQSENCGIWAAAGECTRNAAYMLKAMGPWAAVPCAKKSIACSESCSSVSSKESPKCREWADAGECSRNAAFMLKECGNFCPSEKGEMEECEQWARAGECDRNPEFMLKKCASSCGSLKQEPLRQAAEASKAEARAVKAEAQLQAARKEIEEMQRFLSEANKLALEQAEKQDEQKIRKLDLARTVAEEKEKQLREALESSKSRTAILEEQLAALKADMEKITKEKGEKSPARPRTPPAPRKVGGPSYALVVPEENETACEQSLHRLCGGNLDGQRPDLAEVLQACQHAVKEIEKEMKLRAIITSPIIEAPRDREACPSQPQIVRSEGQRLNEDEELLFFFSGQVLCDGNCSSGLMLSSVKAALQQSFQLFLDGFLVALNHGLGADPDKGRAAASHASKIFRRLREKLWTKITSKLAVLEAAMEKLHPQVSEVKAQVFDTTSTLAQSSKEKMENAFNKITLAFPAEHQTFLPKPSSLPEQSLALDRRDTAQRQALGGVAMPRVAGHLSMMLFLRRARLRPQVFRWRAFAGVADRPALRFSRGRVALLALCGAGGTLAVKAEVHKWLWDELREAAHPNLAKEREALAVEHERRRQEEVERLRSEASIWRLLQLAFLMLPLAIYWPAWTQAGEMPNSQSTAKEYCIWKLSVISLPGTPITNQRCIRLQGEVGYYYSRFKLDSDHVKPAPSTPVEDAFATVLSRLGIFIEEAATVEEEYRRKCVETLDAFQQKRHVALMQQAAETFAAVCDLAKELLPKVQQQETLPAEVLQKLNATMSASESRYSGAVAKSDVLPEQLLTAVPGSKLYPGLLKKVEAICQRQLNDFENREVDAFRAWLQKGANDVNFDVQIKQHLDQKSSKAKELSKVHQECLVQSDHLPVLERVQLGELSETVNVLVWNTLEFPSLKTETLVVDGISPYCSEIGHVLNRNNAEERALLLEAMSSEPVILGHTMHVWSKICDALSADSSAVVLLQELNHDVANKVKDECSKQSWTALFSHANQDSSKCNAITAIVSQQAFEETTQVEIVENKKTRFFIAARRKETWFVSCHVPLVTGKKLPVGINEDVATKVLEQLVGELLSEGKILIAGGDWNGNVHEVAGLVGEQTADPKRLAQWAATRRDLFPDQVCAALGRMHESVSAPWSKTIEPTEVCSSLRDAEMDMESLESRPYASGSMAEVYFGRLRDGTEVAVKCMRPGVKHLLEADLAWLLRLSSWADSMAPLRLLHLGKAVEEFCEHVQMQTDFRTEASHLEQFQCNFKELAFIRFPSPLYASQELLVLSREMGKELSRVFRDAVAFGQQSVDQSSSLQQHAEDIRSILGVPQEVSQRIANDSLSAYMRMIFKDQFIHGDLHPGNVMVKLEEGSSPDVEEATTTESTSRLDRLTKRLRSAARSYSPPFQLIILDAGLAIPLPRDKVEALRSLALAIIYGDFYRAADILYQQSPDTSQCQDPQGFKNGLAKAFRDCRRQVYEDGFVQVSDSVLEALRLVRHYNVGLDTTLTWTLLGMLSIEGSARQLDPEVDCARAATRYILNMPSLWNELRSHSWHTSRHMFVEMFLTWLGIDYWEWRNSSQIFENFKM</sequence>
<keyword evidence="2" id="KW-0732">Signal</keyword>
<evidence type="ECO:0000313" key="5">
    <source>
        <dbReference type="EMBL" id="CAL4779827.1"/>
    </source>
</evidence>
<dbReference type="SUPFAM" id="SSF56219">
    <property type="entry name" value="DNase I-like"/>
    <property type="match status" value="1"/>
</dbReference>
<feature type="chain" id="PRO_5043270507" evidence="2">
    <location>
        <begin position="18"/>
        <end position="1595"/>
    </location>
</feature>
<protein>
    <submittedName>
        <fullName evidence="5">Uncharacterized aarF domain-containing protein kinase 2</fullName>
    </submittedName>
</protein>
<dbReference type="EMBL" id="CAMXCT020001723">
    <property type="protein sequence ID" value="CAL1145890.1"/>
    <property type="molecule type" value="Genomic_DNA"/>
</dbReference>
<dbReference type="Pfam" id="PF03109">
    <property type="entry name" value="ABC1"/>
    <property type="match status" value="1"/>
</dbReference>
<dbReference type="OrthoDB" id="427480at2759"/>
<evidence type="ECO:0000259" key="3">
    <source>
        <dbReference type="SMART" id="SM00254"/>
    </source>
</evidence>
<dbReference type="PANTHER" id="PTHR45890">
    <property type="entry name" value="AARF DOMAIN CONTAINING KINASE 2 (PREDICTED)"/>
    <property type="match status" value="1"/>
</dbReference>
<proteinExistence type="predicted"/>